<dbReference type="EMBL" id="FNIT01000005">
    <property type="protein sequence ID" value="SDO31361.1"/>
    <property type="molecule type" value="Genomic_DNA"/>
</dbReference>
<name>A0A1H0IJY8_9HYPH</name>
<proteinExistence type="predicted"/>
<organism evidence="1 2">
    <name type="scientific">Aureimonas jatrophae</name>
    <dbReference type="NCBI Taxonomy" id="1166073"/>
    <lineage>
        <taxon>Bacteria</taxon>
        <taxon>Pseudomonadati</taxon>
        <taxon>Pseudomonadota</taxon>
        <taxon>Alphaproteobacteria</taxon>
        <taxon>Hyphomicrobiales</taxon>
        <taxon>Aurantimonadaceae</taxon>
        <taxon>Aureimonas</taxon>
    </lineage>
</organism>
<dbReference type="OrthoDB" id="34459at2"/>
<accession>A0A1H0IJY8</accession>
<dbReference type="RefSeq" id="WP_090673733.1">
    <property type="nucleotide sequence ID" value="NZ_FNIT01000005.1"/>
</dbReference>
<gene>
    <name evidence="1" type="ORF">SAMN05192530_105175</name>
</gene>
<sequence>MTARPYPVTPDGRYFVARNRLWRCTDPTLADAEREAAVYDLMRARRQVRDAADDAERRDARRLVDAAKRRLGERGPVWWSDGAPDLNRHAPHNTPYAAWFAGLPAEERGRAGA</sequence>
<evidence type="ECO:0000313" key="2">
    <source>
        <dbReference type="Proteomes" id="UP000198793"/>
    </source>
</evidence>
<dbReference type="STRING" id="1166073.SAMN05192530_105175"/>
<protein>
    <submittedName>
        <fullName evidence="1">Uncharacterized protein</fullName>
    </submittedName>
</protein>
<dbReference type="Proteomes" id="UP000198793">
    <property type="component" value="Unassembled WGS sequence"/>
</dbReference>
<reference evidence="1 2" key="1">
    <citation type="submission" date="2016-10" db="EMBL/GenBank/DDBJ databases">
        <authorList>
            <person name="de Groot N.N."/>
        </authorList>
    </citation>
    <scope>NUCLEOTIDE SEQUENCE [LARGE SCALE GENOMIC DNA]</scope>
    <source>
        <strain evidence="2">L7-484,KACC 16230,DSM 25025</strain>
    </source>
</reference>
<evidence type="ECO:0000313" key="1">
    <source>
        <dbReference type="EMBL" id="SDO31361.1"/>
    </source>
</evidence>
<keyword evidence="2" id="KW-1185">Reference proteome</keyword>
<dbReference type="AlphaFoldDB" id="A0A1H0IJY8"/>